<evidence type="ECO:0000313" key="5">
    <source>
        <dbReference type="Proteomes" id="UP001500839"/>
    </source>
</evidence>
<proteinExistence type="predicted"/>
<dbReference type="Gene3D" id="1.10.357.10">
    <property type="entry name" value="Tetracycline Repressor, domain 2"/>
    <property type="match status" value="1"/>
</dbReference>
<evidence type="ECO:0000256" key="1">
    <source>
        <dbReference type="ARBA" id="ARBA00023125"/>
    </source>
</evidence>
<gene>
    <name evidence="4" type="ORF">GCM10023353_10280</name>
</gene>
<accession>A0ABP9CDX4</accession>
<evidence type="ECO:0000259" key="3">
    <source>
        <dbReference type="PROSITE" id="PS50977"/>
    </source>
</evidence>
<reference evidence="5" key="1">
    <citation type="journal article" date="2019" name="Int. J. Syst. Evol. Microbiol.">
        <title>The Global Catalogue of Microorganisms (GCM) 10K type strain sequencing project: providing services to taxonomists for standard genome sequencing and annotation.</title>
        <authorList>
            <consortium name="The Broad Institute Genomics Platform"/>
            <consortium name="The Broad Institute Genome Sequencing Center for Infectious Disease"/>
            <person name="Wu L."/>
            <person name="Ma J."/>
        </authorList>
    </citation>
    <scope>NUCLEOTIDE SEQUENCE [LARGE SCALE GENOMIC DNA]</scope>
    <source>
        <strain evidence="5">JCM 18542</strain>
    </source>
</reference>
<dbReference type="PROSITE" id="PS50977">
    <property type="entry name" value="HTH_TETR_2"/>
    <property type="match status" value="1"/>
</dbReference>
<dbReference type="InterPro" id="IPR001647">
    <property type="entry name" value="HTH_TetR"/>
</dbReference>
<dbReference type="InterPro" id="IPR009057">
    <property type="entry name" value="Homeodomain-like_sf"/>
</dbReference>
<feature type="domain" description="HTH tetR-type" evidence="3">
    <location>
        <begin position="14"/>
        <end position="74"/>
    </location>
</feature>
<comment type="caution">
    <text evidence="4">The sequence shown here is derived from an EMBL/GenBank/DDBJ whole genome shotgun (WGS) entry which is preliminary data.</text>
</comment>
<name>A0ABP9CDX4_9ACTN</name>
<dbReference type="PRINTS" id="PR00455">
    <property type="entry name" value="HTHTETR"/>
</dbReference>
<dbReference type="PANTHER" id="PTHR30055">
    <property type="entry name" value="HTH-TYPE TRANSCRIPTIONAL REGULATOR RUTR"/>
    <property type="match status" value="1"/>
</dbReference>
<dbReference type="Proteomes" id="UP001500839">
    <property type="component" value="Unassembled WGS sequence"/>
</dbReference>
<dbReference type="InterPro" id="IPR050109">
    <property type="entry name" value="HTH-type_TetR-like_transc_reg"/>
</dbReference>
<dbReference type="Pfam" id="PF00440">
    <property type="entry name" value="TetR_N"/>
    <property type="match status" value="1"/>
</dbReference>
<keyword evidence="5" id="KW-1185">Reference proteome</keyword>
<evidence type="ECO:0000313" key="4">
    <source>
        <dbReference type="EMBL" id="GAA4808508.1"/>
    </source>
</evidence>
<dbReference type="PANTHER" id="PTHR30055:SF226">
    <property type="entry name" value="HTH-TYPE TRANSCRIPTIONAL REGULATOR PKSA"/>
    <property type="match status" value="1"/>
</dbReference>
<dbReference type="EMBL" id="BAABKQ010000001">
    <property type="protein sequence ID" value="GAA4808508.1"/>
    <property type="molecule type" value="Genomic_DNA"/>
</dbReference>
<keyword evidence="1 2" id="KW-0238">DNA-binding</keyword>
<evidence type="ECO:0000256" key="2">
    <source>
        <dbReference type="PROSITE-ProRule" id="PRU00335"/>
    </source>
</evidence>
<organism evidence="4 5">
    <name type="scientific">Tomitella cavernea</name>
    <dbReference type="NCBI Taxonomy" id="1387982"/>
    <lineage>
        <taxon>Bacteria</taxon>
        <taxon>Bacillati</taxon>
        <taxon>Actinomycetota</taxon>
        <taxon>Actinomycetes</taxon>
        <taxon>Mycobacteriales</taxon>
        <taxon>Tomitella</taxon>
    </lineage>
</organism>
<dbReference type="SUPFAM" id="SSF46689">
    <property type="entry name" value="Homeodomain-like"/>
    <property type="match status" value="1"/>
</dbReference>
<protein>
    <recommendedName>
        <fullName evidence="3">HTH tetR-type domain-containing protein</fullName>
    </recommendedName>
</protein>
<sequence length="250" mass="27249">MPPGGPESPTPARPDARLRVMDAAIRLFAESGFESTTVDEIAADAGISRRTFFRQFHSKEDVVFADHRALLAQAAEFLERSRHSPGADPWESVCDAAELVFRRFEENRALSARRYRVVNAVAALREREIVTVHSYERLFTDHLGAVVPSASPLVIVPFAAAVTAGHNYLLREMLRGNPDATLPRLRSELALIRRRMHGDAPSGQSGGRASAGRRVVVVVADSAAGDDEIADAVRSELAHADAADSADRHH</sequence>
<feature type="DNA-binding region" description="H-T-H motif" evidence="2">
    <location>
        <begin position="37"/>
        <end position="56"/>
    </location>
</feature>